<protein>
    <recommendedName>
        <fullName evidence="9">Mitochondrial pyruvate carrier</fullName>
    </recommendedName>
</protein>
<keyword evidence="12" id="KW-1185">Reference proteome</keyword>
<evidence type="ECO:0000256" key="8">
    <source>
        <dbReference type="ARBA" id="ARBA00023136"/>
    </source>
</evidence>
<evidence type="ECO:0000313" key="12">
    <source>
        <dbReference type="Proteomes" id="UP000189513"/>
    </source>
</evidence>
<dbReference type="AlphaFoldDB" id="A0A061B522"/>
<dbReference type="GO" id="GO:0005743">
    <property type="term" value="C:mitochondrial inner membrane"/>
    <property type="evidence" value="ECO:0007669"/>
    <property type="project" value="UniProtKB-SubCell"/>
</dbReference>
<keyword evidence="7 9" id="KW-0496">Mitochondrion</keyword>
<dbReference type="PANTHER" id="PTHR14154">
    <property type="entry name" value="UPF0041 BRAIN PROTEIN 44-RELATED"/>
    <property type="match status" value="1"/>
</dbReference>
<evidence type="ECO:0000256" key="7">
    <source>
        <dbReference type="ARBA" id="ARBA00023128"/>
    </source>
</evidence>
<evidence type="ECO:0000256" key="1">
    <source>
        <dbReference type="ARBA" id="ARBA00004448"/>
    </source>
</evidence>
<dbReference type="OrthoDB" id="869189at2759"/>
<organism evidence="10">
    <name type="scientific">Cyberlindnera fabianii</name>
    <name type="common">Yeast</name>
    <name type="synonym">Hansenula fabianii</name>
    <dbReference type="NCBI Taxonomy" id="36022"/>
    <lineage>
        <taxon>Eukaryota</taxon>
        <taxon>Fungi</taxon>
        <taxon>Dikarya</taxon>
        <taxon>Ascomycota</taxon>
        <taxon>Saccharomycotina</taxon>
        <taxon>Saccharomycetes</taxon>
        <taxon>Phaffomycetales</taxon>
        <taxon>Phaffomycetaceae</taxon>
        <taxon>Cyberlindnera</taxon>
    </lineage>
</organism>
<keyword evidence="4" id="KW-0812">Transmembrane</keyword>
<evidence type="ECO:0000256" key="3">
    <source>
        <dbReference type="ARBA" id="ARBA00022448"/>
    </source>
</evidence>
<name>A0A061B522_CYBFA</name>
<dbReference type="GO" id="GO:0006850">
    <property type="term" value="P:pyruvate import into mitochondria"/>
    <property type="evidence" value="ECO:0007669"/>
    <property type="project" value="InterPro"/>
</dbReference>
<dbReference type="EMBL" id="MPUK01000002">
    <property type="protein sequence ID" value="ONH68917.1"/>
    <property type="molecule type" value="Genomic_DNA"/>
</dbReference>
<evidence type="ECO:0000256" key="4">
    <source>
        <dbReference type="ARBA" id="ARBA00022692"/>
    </source>
</evidence>
<reference evidence="10" key="1">
    <citation type="journal article" date="2014" name="Genome Announc.">
        <title>Genome sequence of the yeast Cyberlindnera fabianii (Hansenula fabianii).</title>
        <authorList>
            <person name="Freel K.C."/>
            <person name="Sarilar V."/>
            <person name="Neuveglise C."/>
            <person name="Devillers H."/>
            <person name="Friedrich A."/>
            <person name="Schacherer J."/>
        </authorList>
    </citation>
    <scope>NUCLEOTIDE SEQUENCE</scope>
    <source>
        <strain evidence="10">YJS4271</strain>
    </source>
</reference>
<keyword evidence="8" id="KW-0472">Membrane</keyword>
<evidence type="ECO:0000256" key="2">
    <source>
        <dbReference type="ARBA" id="ARBA00006416"/>
    </source>
</evidence>
<dbReference type="EMBL" id="LK052901">
    <property type="protein sequence ID" value="CDR44929.1"/>
    <property type="molecule type" value="Genomic_DNA"/>
</dbReference>
<evidence type="ECO:0000313" key="11">
    <source>
        <dbReference type="EMBL" id="ONH68917.1"/>
    </source>
</evidence>
<dbReference type="STRING" id="36022.A0A061B522"/>
<keyword evidence="5 9" id="KW-0999">Mitochondrion inner membrane</keyword>
<evidence type="ECO:0000256" key="9">
    <source>
        <dbReference type="RuleBase" id="RU363100"/>
    </source>
</evidence>
<evidence type="ECO:0000313" key="10">
    <source>
        <dbReference type="EMBL" id="CDR44929.1"/>
    </source>
</evidence>
<reference evidence="11" key="3">
    <citation type="submission" date="2017-01" db="EMBL/GenBank/DDBJ databases">
        <authorList>
            <person name="Mah S.A."/>
            <person name="Swanson W.J."/>
            <person name="Moy G.W."/>
            <person name="Vacquier V.D."/>
        </authorList>
    </citation>
    <scope>NUCLEOTIDE SEQUENCE [LARGE SCALE GENOMIC DNA]</scope>
    <source>
        <strain evidence="11">65</strain>
    </source>
</reference>
<dbReference type="InterPro" id="IPR005336">
    <property type="entry name" value="MPC"/>
</dbReference>
<keyword evidence="11" id="KW-0670">Pyruvate</keyword>
<dbReference type="Proteomes" id="UP000189513">
    <property type="component" value="Unassembled WGS sequence"/>
</dbReference>
<reference evidence="12" key="2">
    <citation type="journal article" date="2017" name="Genome Announc.">
        <title>Genome sequences of Cyberlindnera fabianii 65, Pichia kudriavzevii 129, and Saccharomyces cerevisiae 131 isolated from fermented masau fruits in Zimbabwe.</title>
        <authorList>
            <person name="van Rijswijck I.M.H."/>
            <person name="Derks M.F.L."/>
            <person name="Abee T."/>
            <person name="de Ridder D."/>
            <person name="Smid E.J."/>
        </authorList>
    </citation>
    <scope>NUCLEOTIDE SEQUENCE [LARGE SCALE GENOMIC DNA]</scope>
    <source>
        <strain evidence="12">65</strain>
    </source>
</reference>
<evidence type="ECO:0000256" key="5">
    <source>
        <dbReference type="ARBA" id="ARBA00022792"/>
    </source>
</evidence>
<comment type="similarity">
    <text evidence="2 9">Belongs to the mitochondrial pyruvate carrier (MPC) (TC 2.A.105) family.</text>
</comment>
<gene>
    <name evidence="11" type="ORF">BON22_1445</name>
    <name evidence="10" type="ORF">CYFA0S_16e00166g</name>
</gene>
<comment type="subcellular location">
    <subcellularLocation>
        <location evidence="1 9">Mitochondrion inner membrane</location>
        <topology evidence="1 9">Multi-pass membrane protein</topology>
    </subcellularLocation>
</comment>
<keyword evidence="3 9" id="KW-0813">Transport</keyword>
<sequence length="135" mass="14626">MSGAAASGFKRFLNSPTGPKTVHFWAPVLKWSLVLAGINDTFRPVEKVSGTQSLSLLATGVVWTRWSFVITPKNYLLASVNFFLALTAGYQLARVTNYRLKEGDSASQVIDYILNGKKDTPAQAVEAAKDTVTSA</sequence>
<accession>A0A061B522</accession>
<comment type="function">
    <text evidence="9">Mediates the uptake of pyruvate into mitochondria.</text>
</comment>
<keyword evidence="6" id="KW-1133">Transmembrane helix</keyword>
<dbReference type="OMA" id="NIMTHDD"/>
<evidence type="ECO:0000256" key="6">
    <source>
        <dbReference type="ARBA" id="ARBA00022989"/>
    </source>
</evidence>
<proteinExistence type="inferred from homology"/>
<dbReference type="VEuPathDB" id="FungiDB:BON22_1445"/>
<dbReference type="Pfam" id="PF03650">
    <property type="entry name" value="MPC"/>
    <property type="match status" value="1"/>
</dbReference>